<evidence type="ECO:0000313" key="6">
    <source>
        <dbReference type="EMBL" id="CAB4175356.1"/>
    </source>
</evidence>
<sequence>MKAQSDWRVIAVCANDEQPIAWLSYDIEDVQYAKHGCSQCKVRIECFLNAWENKPYVGVNAGISEYDFLMLTWKESKKSNGSNWSRTNKILQGILQKVK</sequence>
<evidence type="ECO:0000313" key="2">
    <source>
        <dbReference type="EMBL" id="CAB4135628.1"/>
    </source>
</evidence>
<gene>
    <name evidence="7" type="ORF">UFOVP1031_27</name>
    <name evidence="8" type="ORF">UFOVP1172_108</name>
    <name evidence="9" type="ORF">UFOVP1240_13</name>
    <name evidence="10" type="ORF">UFOVP1486_70</name>
    <name evidence="12" type="ORF">UFOVP1578_99</name>
    <name evidence="11" type="ORF">UFOVP1630_91</name>
    <name evidence="2" type="ORF">UFOVP288_30</name>
    <name evidence="3" type="ORF">UFOVP483_9</name>
    <name evidence="4" type="ORF">UFOVP573_85</name>
    <name evidence="5" type="ORF">UFOVP769_30</name>
    <name evidence="6" type="ORF">UFOVP962_155</name>
</gene>
<proteinExistence type="predicted"/>
<feature type="domain" description="4Fe-4S Wbl-type" evidence="1">
    <location>
        <begin position="7"/>
        <end position="66"/>
    </location>
</feature>
<dbReference type="Pfam" id="PF02467">
    <property type="entry name" value="Whib"/>
    <property type="match status" value="1"/>
</dbReference>
<evidence type="ECO:0000313" key="12">
    <source>
        <dbReference type="EMBL" id="CAB5230752.1"/>
    </source>
</evidence>
<dbReference type="InterPro" id="IPR034768">
    <property type="entry name" value="4FE4S_WBL"/>
</dbReference>
<evidence type="ECO:0000313" key="7">
    <source>
        <dbReference type="EMBL" id="CAB4179070.1"/>
    </source>
</evidence>
<dbReference type="EMBL" id="LR797492">
    <property type="protein sequence ID" value="CAB4220151.1"/>
    <property type="molecule type" value="Genomic_DNA"/>
</dbReference>
<evidence type="ECO:0000313" key="4">
    <source>
        <dbReference type="EMBL" id="CAB4150965.1"/>
    </source>
</evidence>
<protein>
    <submittedName>
        <fullName evidence="7">WhiB-like iron-sulfur binding domain containing protein</fullName>
    </submittedName>
</protein>
<evidence type="ECO:0000313" key="9">
    <source>
        <dbReference type="EMBL" id="CAB4191937.1"/>
    </source>
</evidence>
<name>A0A6J5Q3A8_9CAUD</name>
<evidence type="ECO:0000313" key="10">
    <source>
        <dbReference type="EMBL" id="CAB4216124.1"/>
    </source>
</evidence>
<dbReference type="EMBL" id="LR796305">
    <property type="protein sequence ID" value="CAB4135628.1"/>
    <property type="molecule type" value="Genomic_DNA"/>
</dbReference>
<dbReference type="EMBL" id="LR796548">
    <property type="protein sequence ID" value="CAB4150965.1"/>
    <property type="molecule type" value="Genomic_DNA"/>
</dbReference>
<dbReference type="EMBL" id="LR797180">
    <property type="protein sequence ID" value="CAB4191937.1"/>
    <property type="molecule type" value="Genomic_DNA"/>
</dbReference>
<evidence type="ECO:0000313" key="5">
    <source>
        <dbReference type="EMBL" id="CAB4161067.1"/>
    </source>
</evidence>
<dbReference type="EMBL" id="LR796917">
    <property type="protein sequence ID" value="CAB4175356.1"/>
    <property type="molecule type" value="Genomic_DNA"/>
</dbReference>
<dbReference type="EMBL" id="LR796980">
    <property type="protein sequence ID" value="CAB4179070.1"/>
    <property type="molecule type" value="Genomic_DNA"/>
</dbReference>
<evidence type="ECO:0000313" key="3">
    <source>
        <dbReference type="EMBL" id="CAB4146047.1"/>
    </source>
</evidence>
<dbReference type="EMBL" id="LR796709">
    <property type="protein sequence ID" value="CAB4161067.1"/>
    <property type="molecule type" value="Genomic_DNA"/>
</dbReference>
<dbReference type="EMBL" id="LR797434">
    <property type="protein sequence ID" value="CAB4216124.1"/>
    <property type="molecule type" value="Genomic_DNA"/>
</dbReference>
<evidence type="ECO:0000313" key="11">
    <source>
        <dbReference type="EMBL" id="CAB4220151.1"/>
    </source>
</evidence>
<evidence type="ECO:0000313" key="8">
    <source>
        <dbReference type="EMBL" id="CAB4188795.1"/>
    </source>
</evidence>
<accession>A0A6J5Q3A8</accession>
<dbReference type="EMBL" id="LR796461">
    <property type="protein sequence ID" value="CAB4146047.1"/>
    <property type="molecule type" value="Genomic_DNA"/>
</dbReference>
<dbReference type="EMBL" id="LR798423">
    <property type="protein sequence ID" value="CAB5230752.1"/>
    <property type="molecule type" value="Genomic_DNA"/>
</dbReference>
<reference evidence="7" key="1">
    <citation type="submission" date="2020-05" db="EMBL/GenBank/DDBJ databases">
        <authorList>
            <person name="Chiriac C."/>
            <person name="Salcher M."/>
            <person name="Ghai R."/>
            <person name="Kavagutti S V."/>
        </authorList>
    </citation>
    <scope>NUCLEOTIDE SEQUENCE</scope>
</reference>
<organism evidence="7">
    <name type="scientific">uncultured Caudovirales phage</name>
    <dbReference type="NCBI Taxonomy" id="2100421"/>
    <lineage>
        <taxon>Viruses</taxon>
        <taxon>Duplodnaviria</taxon>
        <taxon>Heunggongvirae</taxon>
        <taxon>Uroviricota</taxon>
        <taxon>Caudoviricetes</taxon>
        <taxon>Peduoviridae</taxon>
        <taxon>Maltschvirus</taxon>
        <taxon>Maltschvirus maltsch</taxon>
    </lineage>
</organism>
<evidence type="ECO:0000259" key="1">
    <source>
        <dbReference type="Pfam" id="PF02467"/>
    </source>
</evidence>
<dbReference type="EMBL" id="LR797130">
    <property type="protein sequence ID" value="CAB4188795.1"/>
    <property type="molecule type" value="Genomic_DNA"/>
</dbReference>